<sequence length="75" mass="8080">MSDVPHSGIPGGDGSKSPSYRVMLLDAEENVQALTPIPVLNDEAAKIVAMRMANGLAAELWDGLRFIERFDPNPS</sequence>
<protein>
    <submittedName>
        <fullName evidence="2">Uncharacterized protein</fullName>
    </submittedName>
</protein>
<name>A0A7W6ALZ5_9HYPH</name>
<reference evidence="2 3" key="3">
    <citation type="submission" date="2020-08" db="EMBL/GenBank/DDBJ databases">
        <title>Genomic Encyclopedia of Type Strains, Phase IV (KMG-IV): sequencing the most valuable type-strain genomes for metagenomic binning, comparative biology and taxonomic classification.</title>
        <authorList>
            <person name="Goeker M."/>
        </authorList>
    </citation>
    <scope>NUCLEOTIDE SEQUENCE [LARGE SCALE GENOMIC DNA]</scope>
    <source>
        <strain evidence="2 3">DSM 24105</strain>
    </source>
</reference>
<comment type="caution">
    <text evidence="2">The sequence shown here is derived from an EMBL/GenBank/DDBJ whole genome shotgun (WGS) entry which is preliminary data.</text>
</comment>
<reference evidence="1" key="1">
    <citation type="journal article" date="2014" name="Int. J. Syst. Evol. Microbiol.">
        <title>Complete genome of a new Firmicutes species belonging to the dominant human colonic microbiota ('Ruminococcus bicirculans') reveals two chromosomes and a selective capacity to utilize plant glucans.</title>
        <authorList>
            <consortium name="NISC Comparative Sequencing Program"/>
            <person name="Wegmann U."/>
            <person name="Louis P."/>
            <person name="Goesmann A."/>
            <person name="Henrissat B."/>
            <person name="Duncan S.H."/>
            <person name="Flint H.J."/>
        </authorList>
    </citation>
    <scope>NUCLEOTIDE SEQUENCE</scope>
    <source>
        <strain evidence="1">NBRC 107710</strain>
    </source>
</reference>
<reference evidence="1" key="4">
    <citation type="submission" date="2023-01" db="EMBL/GenBank/DDBJ databases">
        <title>Draft genome sequence of Methylobacterium brachythecii strain NBRC 107710.</title>
        <authorList>
            <person name="Sun Q."/>
            <person name="Mori K."/>
        </authorList>
    </citation>
    <scope>NUCLEOTIDE SEQUENCE</scope>
    <source>
        <strain evidence="1">NBRC 107710</strain>
    </source>
</reference>
<dbReference type="AlphaFoldDB" id="A0A7W6ALZ5"/>
<dbReference type="Proteomes" id="UP001156881">
    <property type="component" value="Unassembled WGS sequence"/>
</dbReference>
<proteinExistence type="predicted"/>
<accession>A0A7W6ALZ5</accession>
<evidence type="ECO:0000313" key="1">
    <source>
        <dbReference type="EMBL" id="GLS44230.1"/>
    </source>
</evidence>
<organism evidence="2 3">
    <name type="scientific">Methylobacterium brachythecii</name>
    <dbReference type="NCBI Taxonomy" id="1176177"/>
    <lineage>
        <taxon>Bacteria</taxon>
        <taxon>Pseudomonadati</taxon>
        <taxon>Pseudomonadota</taxon>
        <taxon>Alphaproteobacteria</taxon>
        <taxon>Hyphomicrobiales</taxon>
        <taxon>Methylobacteriaceae</taxon>
        <taxon>Methylobacterium</taxon>
    </lineage>
</organism>
<reference evidence="4" key="2">
    <citation type="journal article" date="2019" name="Int. J. Syst. Evol. Microbiol.">
        <title>The Global Catalogue of Microorganisms (GCM) 10K type strain sequencing project: providing services to taxonomists for standard genome sequencing and annotation.</title>
        <authorList>
            <consortium name="The Broad Institute Genomics Platform"/>
            <consortium name="The Broad Institute Genome Sequencing Center for Infectious Disease"/>
            <person name="Wu L."/>
            <person name="Ma J."/>
        </authorList>
    </citation>
    <scope>NUCLEOTIDE SEQUENCE [LARGE SCALE GENOMIC DNA]</scope>
    <source>
        <strain evidence="4">NBRC 107710</strain>
    </source>
</reference>
<gene>
    <name evidence="1" type="ORF">GCM10007884_22180</name>
    <name evidence="2" type="ORF">GGR33_003168</name>
</gene>
<dbReference type="EMBL" id="JACIDN010000005">
    <property type="protein sequence ID" value="MBB3903659.1"/>
    <property type="molecule type" value="Genomic_DNA"/>
</dbReference>
<dbReference type="EMBL" id="BSPG01000010">
    <property type="protein sequence ID" value="GLS44230.1"/>
    <property type="molecule type" value="Genomic_DNA"/>
</dbReference>
<evidence type="ECO:0000313" key="2">
    <source>
        <dbReference type="EMBL" id="MBB3903659.1"/>
    </source>
</evidence>
<dbReference type="Proteomes" id="UP000517759">
    <property type="component" value="Unassembled WGS sequence"/>
</dbReference>
<evidence type="ECO:0000313" key="4">
    <source>
        <dbReference type="Proteomes" id="UP001156881"/>
    </source>
</evidence>
<dbReference type="RefSeq" id="WP_183506764.1">
    <property type="nucleotide sequence ID" value="NZ_BSPG01000010.1"/>
</dbReference>
<evidence type="ECO:0000313" key="3">
    <source>
        <dbReference type="Proteomes" id="UP000517759"/>
    </source>
</evidence>
<keyword evidence="4" id="KW-1185">Reference proteome</keyword>